<reference evidence="3 4" key="1">
    <citation type="submission" date="2019-01" db="EMBL/GenBank/DDBJ databases">
        <title>Blautia sp. nov. KGMB01111 isolated human feces.</title>
        <authorList>
            <person name="Park J.-E."/>
            <person name="Kim J.-S."/>
            <person name="Park S.-H."/>
        </authorList>
    </citation>
    <scope>NUCLEOTIDE SEQUENCE [LARGE SCALE GENOMIC DNA]</scope>
    <source>
        <strain evidence="3 4">KGMB01111</strain>
    </source>
</reference>
<dbReference type="InterPro" id="IPR025875">
    <property type="entry name" value="Leu-rich_rpt_4"/>
</dbReference>
<evidence type="ECO:0008006" key="5">
    <source>
        <dbReference type="Google" id="ProtNLM"/>
    </source>
</evidence>
<dbReference type="RefSeq" id="WP_129258399.1">
    <property type="nucleotide sequence ID" value="NZ_SDKC01000001.1"/>
</dbReference>
<organism evidence="3 4">
    <name type="scientific">Blautia faecicola</name>
    <dbReference type="NCBI Taxonomy" id="2509240"/>
    <lineage>
        <taxon>Bacteria</taxon>
        <taxon>Bacillati</taxon>
        <taxon>Bacillota</taxon>
        <taxon>Clostridia</taxon>
        <taxon>Lachnospirales</taxon>
        <taxon>Lachnospiraceae</taxon>
        <taxon>Blautia</taxon>
    </lineage>
</organism>
<comment type="caution">
    <text evidence="3">The sequence shown here is derived from an EMBL/GenBank/DDBJ whole genome shotgun (WGS) entry which is preliminary data.</text>
</comment>
<dbReference type="EMBL" id="SDKC01000001">
    <property type="protein sequence ID" value="RXS75947.1"/>
    <property type="molecule type" value="Genomic_DNA"/>
</dbReference>
<dbReference type="Proteomes" id="UP000290106">
    <property type="component" value="Unassembled WGS sequence"/>
</dbReference>
<dbReference type="SUPFAM" id="SSF52058">
    <property type="entry name" value="L domain-like"/>
    <property type="match status" value="1"/>
</dbReference>
<proteinExistence type="predicted"/>
<protein>
    <recommendedName>
        <fullName evidence="5">Leucine-rich repeat domain-containing protein</fullName>
    </recommendedName>
</protein>
<dbReference type="Gene3D" id="3.80.10.10">
    <property type="entry name" value="Ribonuclease Inhibitor"/>
    <property type="match status" value="1"/>
</dbReference>
<accession>A0A4Q1RJJ2</accession>
<name>A0A4Q1RJJ2_9FIRM</name>
<evidence type="ECO:0000256" key="1">
    <source>
        <dbReference type="ARBA" id="ARBA00022614"/>
    </source>
</evidence>
<keyword evidence="1" id="KW-0433">Leucine-rich repeat</keyword>
<dbReference type="Pfam" id="PF12799">
    <property type="entry name" value="LRR_4"/>
    <property type="match status" value="1"/>
</dbReference>
<evidence type="ECO:0000256" key="2">
    <source>
        <dbReference type="ARBA" id="ARBA00022737"/>
    </source>
</evidence>
<gene>
    <name evidence="3" type="ORF">ETP43_12525</name>
</gene>
<dbReference type="OrthoDB" id="9157385at2"/>
<sequence length="344" mass="40325">MREKDDERMCVEYDIYKGFTVIDDFPFIAIRHPWNVHDAIIIHEMDDINFRRDRIPKHSIEEYVEFINERKITRAQIEMKDLSFLKRCPSLNCLDISLREDATEDFDYSPLYELPEIQGLSCQNTADDFSDYPLDYPLVEIDYSKVHGLVDLIVEWNRKALNIDKIDTLRSLYIRGYKSKTKNLQTLFSSKHLQQLTMVGGNATSLDGIGQSEKLQCLYLYYGKYLKDISVLEKVKKTLQLLCIEHCPNIQDYSVLEKMENLQTLIIYGNNKISDIQFIRKIKSLKRFWFSVNILDGDLSPCLELGEATSVVNRRNYNLKDSELPKNYKGPFGTEGIEKWMLHE</sequence>
<keyword evidence="2" id="KW-0677">Repeat</keyword>
<evidence type="ECO:0000313" key="4">
    <source>
        <dbReference type="Proteomes" id="UP000290106"/>
    </source>
</evidence>
<dbReference type="InterPro" id="IPR032675">
    <property type="entry name" value="LRR_dom_sf"/>
</dbReference>
<dbReference type="AlphaFoldDB" id="A0A4Q1RJJ2"/>
<keyword evidence="4" id="KW-1185">Reference proteome</keyword>
<evidence type="ECO:0000313" key="3">
    <source>
        <dbReference type="EMBL" id="RXS75947.1"/>
    </source>
</evidence>